<sequence length="252" mass="28573">MTWQTVDWQKKIQTLYNKLLLSLGQCDLCGNNLNNCILPQQTLVCSSCFADLPLFKQAIVQGDLLNWPSINKALPNINFDHLVSLSPYLPPFTQWLPQLKYQGRFELASLLSTLLAQLFTQESFEKYALPFDLMLSVPLHPRKWQIRGFNQAHLLAKPLAHHLQIPYDRTALARVKNNNSQVGQSGKQRRNNLVDAFMLVKALPRNTKHVLLVDDVLTTGSTTNEISKILKRADVRTVTVATICLSLPETKN</sequence>
<dbReference type="InterPro" id="IPR029057">
    <property type="entry name" value="PRTase-like"/>
</dbReference>
<dbReference type="PANTHER" id="PTHR47505">
    <property type="entry name" value="DNA UTILIZATION PROTEIN YHGH"/>
    <property type="match status" value="1"/>
</dbReference>
<comment type="similarity">
    <text evidence="1">Belongs to the ComF/GntX family.</text>
</comment>
<dbReference type="InterPro" id="IPR000836">
    <property type="entry name" value="PRTase_dom"/>
</dbReference>
<reference evidence="3" key="1">
    <citation type="submission" date="2022-01" db="EMBL/GenBank/DDBJ databases">
        <title>Colwellia maritima, isolated from seawater.</title>
        <authorList>
            <person name="Kristyanto S."/>
            <person name="Jung J."/>
            <person name="Jeon C.O."/>
        </authorList>
    </citation>
    <scope>NUCLEOTIDE SEQUENCE</scope>
    <source>
        <strain evidence="3">MSW7</strain>
    </source>
</reference>
<comment type="caution">
    <text evidence="3">The sequence shown here is derived from an EMBL/GenBank/DDBJ whole genome shotgun (WGS) entry which is preliminary data.</text>
</comment>
<evidence type="ECO:0000256" key="1">
    <source>
        <dbReference type="ARBA" id="ARBA00008007"/>
    </source>
</evidence>
<proteinExistence type="inferred from homology"/>
<dbReference type="EMBL" id="JAKKSL010000001">
    <property type="protein sequence ID" value="MCI2282691.1"/>
    <property type="molecule type" value="Genomic_DNA"/>
</dbReference>
<dbReference type="Pfam" id="PF00156">
    <property type="entry name" value="Pribosyltran"/>
    <property type="match status" value="1"/>
</dbReference>
<dbReference type="SUPFAM" id="SSF53271">
    <property type="entry name" value="PRTase-like"/>
    <property type="match status" value="1"/>
</dbReference>
<keyword evidence="4" id="KW-1185">Reference proteome</keyword>
<organism evidence="3 4">
    <name type="scientific">Colwellia maritima</name>
    <dbReference type="NCBI Taxonomy" id="2912588"/>
    <lineage>
        <taxon>Bacteria</taxon>
        <taxon>Pseudomonadati</taxon>
        <taxon>Pseudomonadota</taxon>
        <taxon>Gammaproteobacteria</taxon>
        <taxon>Alteromonadales</taxon>
        <taxon>Colwelliaceae</taxon>
        <taxon>Colwellia</taxon>
    </lineage>
</organism>
<evidence type="ECO:0000313" key="3">
    <source>
        <dbReference type="EMBL" id="MCI2282691.1"/>
    </source>
</evidence>
<feature type="domain" description="Phosphoribosyltransferase" evidence="2">
    <location>
        <begin position="154"/>
        <end position="244"/>
    </location>
</feature>
<dbReference type="PANTHER" id="PTHR47505:SF1">
    <property type="entry name" value="DNA UTILIZATION PROTEIN YHGH"/>
    <property type="match status" value="1"/>
</dbReference>
<protein>
    <submittedName>
        <fullName evidence="3">ComF family protein</fullName>
    </submittedName>
</protein>
<evidence type="ECO:0000313" key="4">
    <source>
        <dbReference type="Proteomes" id="UP001139646"/>
    </source>
</evidence>
<evidence type="ECO:0000259" key="2">
    <source>
        <dbReference type="Pfam" id="PF00156"/>
    </source>
</evidence>
<dbReference type="InterPro" id="IPR051910">
    <property type="entry name" value="ComF/GntX_DNA_util-trans"/>
</dbReference>
<dbReference type="Gene3D" id="3.40.50.2020">
    <property type="match status" value="1"/>
</dbReference>
<dbReference type="CDD" id="cd06223">
    <property type="entry name" value="PRTases_typeI"/>
    <property type="match status" value="1"/>
</dbReference>
<accession>A0ABS9WXQ1</accession>
<dbReference type="Proteomes" id="UP001139646">
    <property type="component" value="Unassembled WGS sequence"/>
</dbReference>
<dbReference type="RefSeq" id="WP_242283616.1">
    <property type="nucleotide sequence ID" value="NZ_JAKKSL010000001.1"/>
</dbReference>
<gene>
    <name evidence="3" type="ORF">L3081_03800</name>
</gene>
<name>A0ABS9WXQ1_9GAMM</name>